<name>A0ABS2P916_9BACL</name>
<evidence type="ECO:0000313" key="4">
    <source>
        <dbReference type="Proteomes" id="UP000741863"/>
    </source>
</evidence>
<dbReference type="PANTHER" id="PTHR43031:SF17">
    <property type="entry name" value="SULFURTRANSFERASE YTWF-RELATED"/>
    <property type="match status" value="1"/>
</dbReference>
<evidence type="ECO:0000259" key="2">
    <source>
        <dbReference type="PROSITE" id="PS50206"/>
    </source>
</evidence>
<comment type="caution">
    <text evidence="3">The sequence shown here is derived from an EMBL/GenBank/DDBJ whole genome shotgun (WGS) entry which is preliminary data.</text>
</comment>
<organism evidence="3 4">
    <name type="scientific">Geomicrobium sediminis</name>
    <dbReference type="NCBI Taxonomy" id="1347788"/>
    <lineage>
        <taxon>Bacteria</taxon>
        <taxon>Bacillati</taxon>
        <taxon>Bacillota</taxon>
        <taxon>Bacilli</taxon>
        <taxon>Bacillales</taxon>
        <taxon>Geomicrobium</taxon>
    </lineage>
</organism>
<gene>
    <name evidence="3" type="ORF">JOD17_000662</name>
</gene>
<evidence type="ECO:0000313" key="3">
    <source>
        <dbReference type="EMBL" id="MBM7631570.1"/>
    </source>
</evidence>
<accession>A0ABS2P916</accession>
<dbReference type="PROSITE" id="PS50206">
    <property type="entry name" value="RHODANESE_3"/>
    <property type="match status" value="1"/>
</dbReference>
<dbReference type="Gene3D" id="3.40.250.10">
    <property type="entry name" value="Rhodanese-like domain"/>
    <property type="match status" value="1"/>
</dbReference>
<dbReference type="InterPro" id="IPR001763">
    <property type="entry name" value="Rhodanese-like_dom"/>
</dbReference>
<feature type="region of interest" description="Disordered" evidence="1">
    <location>
        <begin position="101"/>
        <end position="121"/>
    </location>
</feature>
<dbReference type="RefSeq" id="WP_204695687.1">
    <property type="nucleotide sequence ID" value="NZ_JAFBEC010000002.1"/>
</dbReference>
<dbReference type="Proteomes" id="UP000741863">
    <property type="component" value="Unassembled WGS sequence"/>
</dbReference>
<feature type="domain" description="Rhodanese" evidence="2">
    <location>
        <begin position="21"/>
        <end position="109"/>
    </location>
</feature>
<dbReference type="PANTHER" id="PTHR43031">
    <property type="entry name" value="FAD-DEPENDENT OXIDOREDUCTASE"/>
    <property type="match status" value="1"/>
</dbReference>
<dbReference type="SUPFAM" id="SSF52821">
    <property type="entry name" value="Rhodanese/Cell cycle control phosphatase"/>
    <property type="match status" value="1"/>
</dbReference>
<dbReference type="InterPro" id="IPR036873">
    <property type="entry name" value="Rhodanese-like_dom_sf"/>
</dbReference>
<dbReference type="Pfam" id="PF00581">
    <property type="entry name" value="Rhodanese"/>
    <property type="match status" value="1"/>
</dbReference>
<keyword evidence="4" id="KW-1185">Reference proteome</keyword>
<dbReference type="SMART" id="SM00450">
    <property type="entry name" value="RHOD"/>
    <property type="match status" value="1"/>
</dbReference>
<dbReference type="EMBL" id="JAFBEC010000002">
    <property type="protein sequence ID" value="MBM7631570.1"/>
    <property type="molecule type" value="Genomic_DNA"/>
</dbReference>
<dbReference type="InterPro" id="IPR050229">
    <property type="entry name" value="GlpE_sulfurtransferase"/>
</dbReference>
<evidence type="ECO:0000256" key="1">
    <source>
        <dbReference type="SAM" id="MobiDB-lite"/>
    </source>
</evidence>
<protein>
    <submittedName>
        <fullName evidence="3">Rhodanese-related sulfurtransferase</fullName>
    </submittedName>
</protein>
<reference evidence="3 4" key="1">
    <citation type="submission" date="2021-01" db="EMBL/GenBank/DDBJ databases">
        <title>Genomic Encyclopedia of Type Strains, Phase IV (KMG-IV): sequencing the most valuable type-strain genomes for metagenomic binning, comparative biology and taxonomic classification.</title>
        <authorList>
            <person name="Goeker M."/>
        </authorList>
    </citation>
    <scope>NUCLEOTIDE SEQUENCE [LARGE SCALE GENOMIC DNA]</scope>
    <source>
        <strain evidence="3 4">DSM 25540</strain>
    </source>
</reference>
<sequence>MKSEKEGITQWDYEELQKHLHDEHLVFIDVREPDEYEEGHIPGVPLMPMGEVPERLTDMDSEKTHVFICRSGGRSQRVAQYAKENGFNRVINFDGGMLSFEGEKNTGEEKRIDQTSELYSK</sequence>
<proteinExistence type="predicted"/>
<dbReference type="CDD" id="cd00158">
    <property type="entry name" value="RHOD"/>
    <property type="match status" value="1"/>
</dbReference>